<dbReference type="InterPro" id="IPR017475">
    <property type="entry name" value="EPS_sugar_tfrase"/>
</dbReference>
<evidence type="ECO:0000313" key="8">
    <source>
        <dbReference type="EMBL" id="CAA9544132.1"/>
    </source>
</evidence>
<dbReference type="GO" id="GO:0016780">
    <property type="term" value="F:phosphotransferase activity, for other substituted phosphate groups"/>
    <property type="evidence" value="ECO:0007669"/>
    <property type="project" value="TreeGrafter"/>
</dbReference>
<dbReference type="PANTHER" id="PTHR30576:SF0">
    <property type="entry name" value="UNDECAPRENYL-PHOSPHATE N-ACETYLGALACTOSAMINYL 1-PHOSPHATE TRANSFERASE-RELATED"/>
    <property type="match status" value="1"/>
</dbReference>
<dbReference type="NCBIfam" id="TIGR03025">
    <property type="entry name" value="EPS_sugtrans"/>
    <property type="match status" value="1"/>
</dbReference>
<accession>A0A6J4U8U4</accession>
<evidence type="ECO:0000256" key="4">
    <source>
        <dbReference type="ARBA" id="ARBA00022692"/>
    </source>
</evidence>
<dbReference type="GO" id="GO:0016020">
    <property type="term" value="C:membrane"/>
    <property type="evidence" value="ECO:0007669"/>
    <property type="project" value="UniProtKB-SubCell"/>
</dbReference>
<evidence type="ECO:0000256" key="5">
    <source>
        <dbReference type="ARBA" id="ARBA00022989"/>
    </source>
</evidence>
<keyword evidence="3" id="KW-0808">Transferase</keyword>
<dbReference type="AlphaFoldDB" id="A0A6J4U8U4"/>
<evidence type="ECO:0000256" key="3">
    <source>
        <dbReference type="ARBA" id="ARBA00022679"/>
    </source>
</evidence>
<dbReference type="PANTHER" id="PTHR30576">
    <property type="entry name" value="COLANIC BIOSYNTHESIS UDP-GLUCOSE LIPID CARRIER TRANSFERASE"/>
    <property type="match status" value="1"/>
</dbReference>
<evidence type="ECO:0000256" key="2">
    <source>
        <dbReference type="ARBA" id="ARBA00006464"/>
    </source>
</evidence>
<keyword evidence="4" id="KW-0812">Transmembrane</keyword>
<organism evidence="8">
    <name type="scientific">uncultured Thermomicrobiales bacterium</name>
    <dbReference type="NCBI Taxonomy" id="1645740"/>
    <lineage>
        <taxon>Bacteria</taxon>
        <taxon>Pseudomonadati</taxon>
        <taxon>Thermomicrobiota</taxon>
        <taxon>Thermomicrobia</taxon>
        <taxon>Thermomicrobiales</taxon>
        <taxon>environmental samples</taxon>
    </lineage>
</organism>
<sequence>MILVSPLLLVLAVLIKLTSPGPVFYLQERVGRDGRPFLCLKLRSMPLGSEDETGPVWATSNDPRRTRLGRFMRRYSLDELPQFINVLLGEMSIVGPRPERPHFVERFGRSIPQYHYRHHEKAGITGWAQVNGLRGDTSIEERTRYDLYYIENWSPLFDIKIIVKTIWLVIRPDPNAY</sequence>
<keyword evidence="6" id="KW-0472">Membrane</keyword>
<evidence type="ECO:0000256" key="6">
    <source>
        <dbReference type="ARBA" id="ARBA00023136"/>
    </source>
</evidence>
<name>A0A6J4U8U4_9BACT</name>
<reference evidence="8" key="1">
    <citation type="submission" date="2020-02" db="EMBL/GenBank/DDBJ databases">
        <authorList>
            <person name="Meier V. D."/>
        </authorList>
    </citation>
    <scope>NUCLEOTIDE SEQUENCE</scope>
    <source>
        <strain evidence="8">AVDCRST_MAG88</strain>
    </source>
</reference>
<evidence type="ECO:0000259" key="7">
    <source>
        <dbReference type="Pfam" id="PF02397"/>
    </source>
</evidence>
<comment type="similarity">
    <text evidence="2">Belongs to the bacterial sugar transferase family.</text>
</comment>
<dbReference type="Pfam" id="PF02397">
    <property type="entry name" value="Bac_transf"/>
    <property type="match status" value="1"/>
</dbReference>
<proteinExistence type="inferred from homology"/>
<dbReference type="InterPro" id="IPR003362">
    <property type="entry name" value="Bact_transf"/>
</dbReference>
<dbReference type="EMBL" id="CADCWM010000082">
    <property type="protein sequence ID" value="CAA9544132.1"/>
    <property type="molecule type" value="Genomic_DNA"/>
</dbReference>
<evidence type="ECO:0000256" key="1">
    <source>
        <dbReference type="ARBA" id="ARBA00004141"/>
    </source>
</evidence>
<gene>
    <name evidence="8" type="ORF">AVDCRST_MAG88-260</name>
</gene>
<protein>
    <submittedName>
        <fullName evidence="8">Capsular polysaccharide biosynthesis protein</fullName>
    </submittedName>
</protein>
<keyword evidence="5" id="KW-1133">Transmembrane helix</keyword>
<feature type="domain" description="Bacterial sugar transferase" evidence="7">
    <location>
        <begin position="1"/>
        <end position="170"/>
    </location>
</feature>
<comment type="subcellular location">
    <subcellularLocation>
        <location evidence="1">Membrane</location>
        <topology evidence="1">Multi-pass membrane protein</topology>
    </subcellularLocation>
</comment>